<dbReference type="InterPro" id="IPR050611">
    <property type="entry name" value="ABCF"/>
</dbReference>
<comment type="caution">
    <text evidence="7">The sequence shown here is derived from an EMBL/GenBank/DDBJ whole genome shotgun (WGS) entry which is preliminary data.</text>
</comment>
<dbReference type="InterPro" id="IPR027417">
    <property type="entry name" value="P-loop_NTPase"/>
</dbReference>
<dbReference type="Proteomes" id="UP000324585">
    <property type="component" value="Unassembled WGS sequence"/>
</dbReference>
<gene>
    <name evidence="7" type="ORF">FVE85_4998</name>
</gene>
<keyword evidence="8" id="KW-1185">Reference proteome</keyword>
<reference evidence="8" key="1">
    <citation type="journal article" date="2019" name="Nat. Commun.">
        <title>Expansion of phycobilisome linker gene families in mesophilic red algae.</title>
        <authorList>
            <person name="Lee J."/>
            <person name="Kim D."/>
            <person name="Bhattacharya D."/>
            <person name="Yoon H.S."/>
        </authorList>
    </citation>
    <scope>NUCLEOTIDE SEQUENCE [LARGE SCALE GENOMIC DNA]</scope>
    <source>
        <strain evidence="8">CCMP 1328</strain>
    </source>
</reference>
<evidence type="ECO:0000259" key="6">
    <source>
        <dbReference type="PROSITE" id="PS50893"/>
    </source>
</evidence>
<evidence type="ECO:0000313" key="7">
    <source>
        <dbReference type="EMBL" id="KAA8493861.1"/>
    </source>
</evidence>
<evidence type="ECO:0000256" key="1">
    <source>
        <dbReference type="ARBA" id="ARBA00014334"/>
    </source>
</evidence>
<sequence length="562" mass="61535">MPSLIQLRNVSLSVGSTLLLESANAQLVSGQRVALTGPNGCGKTTLLRALASDAGSYFVVSAGSVTLSPLLDISNGVLLVEQDNLKWSYLFGKHSDDEGSLRSLTLPEALDAAVAEGREGAIEDAEAWRRLYLAAKTALEWHTAEYDSKPLGLLSPGSAVRAYLAVALRRDFIHLLLLDEPTNHLDLPSILWLQKSLRESAKSIVVVSHDSAFLDAVCDHVWLVDQPKKSLEVSGVNYTDFQRARQLARQQQMVAYEAQQKRYEKLTAVAEKLRVASASGARSVAKDRDKLQRDFRRDRAGRSGRKASATETLRDSQPQVERVVERAPLQINIQALSATSNSSILFDDVVLGYNKQPLGLPLISLRIEFGEHVAIVGYNSIGKSTLLQTITGTLEPVSGTVTVGKQLVIGSLMQEHENLPRDRTPRDHFASLVELPPRKVDSVLIRYGLNRQQIDSSFGCLNPGARARALLAGFAMRSVNVLVLDEPTNHLDEEAMDEVLASLNVFKGTALIVSHSYAFLESLKLNRLLRLDSRGLIEIAGLDEFVGEIEDIVDHVIAASRV</sequence>
<dbReference type="Pfam" id="PF00005">
    <property type="entry name" value="ABC_tran"/>
    <property type="match status" value="2"/>
</dbReference>
<feature type="domain" description="ABC transporter" evidence="6">
    <location>
        <begin position="5"/>
        <end position="251"/>
    </location>
</feature>
<feature type="compositionally biased region" description="Polar residues" evidence="5">
    <location>
        <begin position="309"/>
        <end position="318"/>
    </location>
</feature>
<dbReference type="PANTHER" id="PTHR19211:SF14">
    <property type="entry name" value="ATP-BINDING CASSETTE SUB-FAMILY F MEMBER 1"/>
    <property type="match status" value="1"/>
</dbReference>
<dbReference type="SMART" id="SM00382">
    <property type="entry name" value="AAA"/>
    <property type="match status" value="2"/>
</dbReference>
<dbReference type="EMBL" id="VRMN01000006">
    <property type="protein sequence ID" value="KAA8493861.1"/>
    <property type="molecule type" value="Genomic_DNA"/>
</dbReference>
<keyword evidence="3" id="KW-0547">Nucleotide-binding</keyword>
<evidence type="ECO:0000256" key="5">
    <source>
        <dbReference type="SAM" id="MobiDB-lite"/>
    </source>
</evidence>
<accession>A0A5J4YQS0</accession>
<name>A0A5J4YQS0_PORPP</name>
<evidence type="ECO:0000256" key="3">
    <source>
        <dbReference type="ARBA" id="ARBA00022741"/>
    </source>
</evidence>
<evidence type="ECO:0000313" key="8">
    <source>
        <dbReference type="Proteomes" id="UP000324585"/>
    </source>
</evidence>
<dbReference type="PROSITE" id="PS50893">
    <property type="entry name" value="ABC_TRANSPORTER_2"/>
    <property type="match status" value="2"/>
</dbReference>
<dbReference type="Gene3D" id="3.40.50.300">
    <property type="entry name" value="P-loop containing nucleotide triphosphate hydrolases"/>
    <property type="match status" value="2"/>
</dbReference>
<dbReference type="InterPro" id="IPR003439">
    <property type="entry name" value="ABC_transporter-like_ATP-bd"/>
</dbReference>
<dbReference type="OrthoDB" id="10263706at2759"/>
<organism evidence="7 8">
    <name type="scientific">Porphyridium purpureum</name>
    <name type="common">Red alga</name>
    <name type="synonym">Porphyridium cruentum</name>
    <dbReference type="NCBI Taxonomy" id="35688"/>
    <lineage>
        <taxon>Eukaryota</taxon>
        <taxon>Rhodophyta</taxon>
        <taxon>Bangiophyceae</taxon>
        <taxon>Porphyridiales</taxon>
        <taxon>Porphyridiaceae</taxon>
        <taxon>Porphyridium</taxon>
    </lineage>
</organism>
<keyword evidence="2" id="KW-0677">Repeat</keyword>
<feature type="domain" description="ABC transporter" evidence="6">
    <location>
        <begin position="344"/>
        <end position="558"/>
    </location>
</feature>
<dbReference type="OMA" id="LEWRTAG"/>
<protein>
    <recommendedName>
        <fullName evidence="1">Probable ATP-dependent transporter ycf16</fullName>
    </recommendedName>
</protein>
<proteinExistence type="predicted"/>
<dbReference type="GO" id="GO:0005524">
    <property type="term" value="F:ATP binding"/>
    <property type="evidence" value="ECO:0007669"/>
    <property type="project" value="UniProtKB-KW"/>
</dbReference>
<evidence type="ECO:0000256" key="2">
    <source>
        <dbReference type="ARBA" id="ARBA00022737"/>
    </source>
</evidence>
<dbReference type="SUPFAM" id="SSF52540">
    <property type="entry name" value="P-loop containing nucleoside triphosphate hydrolases"/>
    <property type="match status" value="2"/>
</dbReference>
<evidence type="ECO:0000256" key="4">
    <source>
        <dbReference type="ARBA" id="ARBA00022840"/>
    </source>
</evidence>
<dbReference type="GO" id="GO:0016887">
    <property type="term" value="F:ATP hydrolysis activity"/>
    <property type="evidence" value="ECO:0007669"/>
    <property type="project" value="InterPro"/>
</dbReference>
<dbReference type="PANTHER" id="PTHR19211">
    <property type="entry name" value="ATP-BINDING TRANSPORT PROTEIN-RELATED"/>
    <property type="match status" value="1"/>
</dbReference>
<dbReference type="InterPro" id="IPR003593">
    <property type="entry name" value="AAA+_ATPase"/>
</dbReference>
<keyword evidence="4 7" id="KW-0067">ATP-binding</keyword>
<feature type="region of interest" description="Disordered" evidence="5">
    <location>
        <begin position="284"/>
        <end position="318"/>
    </location>
</feature>
<feature type="compositionally biased region" description="Basic and acidic residues" evidence="5">
    <location>
        <begin position="284"/>
        <end position="301"/>
    </location>
</feature>
<dbReference type="AlphaFoldDB" id="A0A5J4YQS0"/>